<dbReference type="PANTHER" id="PTHR10366:SF564">
    <property type="entry name" value="STEROL-4-ALPHA-CARBOXYLATE 3-DEHYDROGENASE, DECARBOXYLATING"/>
    <property type="match status" value="1"/>
</dbReference>
<dbReference type="STRING" id="1016849.A0A0D1Y8Q2"/>
<dbReference type="SUPFAM" id="SSF51735">
    <property type="entry name" value="NAD(P)-binding Rossmann-fold domains"/>
    <property type="match status" value="1"/>
</dbReference>
<dbReference type="InterPro" id="IPR036291">
    <property type="entry name" value="NAD(P)-bd_dom_sf"/>
</dbReference>
<reference evidence="4 5" key="1">
    <citation type="submission" date="2015-01" db="EMBL/GenBank/DDBJ databases">
        <title>The Genome Sequence of Exophiala sideris CBS121828.</title>
        <authorList>
            <consortium name="The Broad Institute Genomics Platform"/>
            <person name="Cuomo C."/>
            <person name="de Hoog S."/>
            <person name="Gorbushina A."/>
            <person name="Stielow B."/>
            <person name="Teixiera M."/>
            <person name="Abouelleil A."/>
            <person name="Chapman S.B."/>
            <person name="Priest M."/>
            <person name="Young S.K."/>
            <person name="Wortman J."/>
            <person name="Nusbaum C."/>
            <person name="Birren B."/>
        </authorList>
    </citation>
    <scope>NUCLEOTIDE SEQUENCE [LARGE SCALE GENOMIC DNA]</scope>
    <source>
        <strain evidence="4 5">CBS 121828</strain>
    </source>
</reference>
<dbReference type="InterPro" id="IPR050425">
    <property type="entry name" value="NAD(P)_dehydrat-like"/>
</dbReference>
<proteinExistence type="inferred from homology"/>
<dbReference type="GO" id="GO:0016616">
    <property type="term" value="F:oxidoreductase activity, acting on the CH-OH group of donors, NAD or NADP as acceptor"/>
    <property type="evidence" value="ECO:0007669"/>
    <property type="project" value="TreeGrafter"/>
</dbReference>
<evidence type="ECO:0000256" key="2">
    <source>
        <dbReference type="ARBA" id="ARBA00023445"/>
    </source>
</evidence>
<accession>A0A0D1Y8Q2</accession>
<organism evidence="4 5">
    <name type="scientific">Exophiala sideris</name>
    <dbReference type="NCBI Taxonomy" id="1016849"/>
    <lineage>
        <taxon>Eukaryota</taxon>
        <taxon>Fungi</taxon>
        <taxon>Dikarya</taxon>
        <taxon>Ascomycota</taxon>
        <taxon>Pezizomycotina</taxon>
        <taxon>Eurotiomycetes</taxon>
        <taxon>Chaetothyriomycetidae</taxon>
        <taxon>Chaetothyriales</taxon>
        <taxon>Herpotrichiellaceae</taxon>
        <taxon>Exophiala</taxon>
    </lineage>
</organism>
<dbReference type="Gene3D" id="3.40.50.720">
    <property type="entry name" value="NAD(P)-binding Rossmann-like Domain"/>
    <property type="match status" value="1"/>
</dbReference>
<sequence>MAFQKPVPQILVTGTTGSLGSAVALAVARAGFPVRGTSRSKERAAAWSAKYPEVAIDWVTIEDHEQAGTYDEAVRGCSAVVHVAGPFTRQHTKGEDIMNVQIRGVQSVLDACAKETSVKRLVYTSSVAAVHDDPHLGTGQGKVYTEADWNPTSWEKGSTTTGEHMLTTSYCAGKTLAEKLVWKFMEEQKPGFDTVVLCPATVYGRIPQVVTTRSELDVASERLYDHLLHAKETMPSDPHPSFTNLDDAADAYLKALTWPKLSNQRYLISSGEYSYARVFAILRKNFPKQAHRFPEIENEGLPVKPSLVSDSSKAERDMGMRWTSLEETMIQVGGALFALEETDKF</sequence>
<gene>
    <name evidence="4" type="ORF">PV11_09001</name>
</gene>
<comment type="similarity">
    <text evidence="2">Belongs to the NAD(P)-dependent epimerase/dehydratase family. Dihydroflavonol-4-reductase subfamily.</text>
</comment>
<dbReference type="HOGENOM" id="CLU_007383_9_2_1"/>
<feature type="domain" description="NAD-dependent epimerase/dehydratase" evidence="3">
    <location>
        <begin position="10"/>
        <end position="265"/>
    </location>
</feature>
<dbReference type="EMBL" id="KN846954">
    <property type="protein sequence ID" value="KIV77179.1"/>
    <property type="molecule type" value="Genomic_DNA"/>
</dbReference>
<dbReference type="AlphaFoldDB" id="A0A0D1Y8Q2"/>
<dbReference type="InterPro" id="IPR001509">
    <property type="entry name" value="Epimerase_deHydtase"/>
</dbReference>
<evidence type="ECO:0000256" key="1">
    <source>
        <dbReference type="ARBA" id="ARBA00023002"/>
    </source>
</evidence>
<protein>
    <recommendedName>
        <fullName evidence="3">NAD-dependent epimerase/dehydratase domain-containing protein</fullName>
    </recommendedName>
</protein>
<evidence type="ECO:0000313" key="4">
    <source>
        <dbReference type="EMBL" id="KIV77179.1"/>
    </source>
</evidence>
<dbReference type="Pfam" id="PF01370">
    <property type="entry name" value="Epimerase"/>
    <property type="match status" value="1"/>
</dbReference>
<evidence type="ECO:0000259" key="3">
    <source>
        <dbReference type="Pfam" id="PF01370"/>
    </source>
</evidence>
<keyword evidence="1" id="KW-0560">Oxidoreductase</keyword>
<evidence type="ECO:0000313" key="5">
    <source>
        <dbReference type="Proteomes" id="UP000053599"/>
    </source>
</evidence>
<dbReference type="Proteomes" id="UP000053599">
    <property type="component" value="Unassembled WGS sequence"/>
</dbReference>
<dbReference type="PANTHER" id="PTHR10366">
    <property type="entry name" value="NAD DEPENDENT EPIMERASE/DEHYDRATASE"/>
    <property type="match status" value="1"/>
</dbReference>
<name>A0A0D1Y8Q2_9EURO</name>
<dbReference type="OrthoDB" id="2735536at2759"/>